<dbReference type="SUPFAM" id="SSF52540">
    <property type="entry name" value="P-loop containing nucleoside triphosphate hydrolases"/>
    <property type="match status" value="1"/>
</dbReference>
<protein>
    <submittedName>
        <fullName evidence="7">UvrD/REP helicase N-terminal domain protein</fullName>
    </submittedName>
</protein>
<dbReference type="PANTHER" id="PTHR11070">
    <property type="entry name" value="UVRD / RECB / PCRA DNA HELICASE FAMILY MEMBER"/>
    <property type="match status" value="1"/>
</dbReference>
<dbReference type="GO" id="GO:0003677">
    <property type="term" value="F:DNA binding"/>
    <property type="evidence" value="ECO:0007669"/>
    <property type="project" value="InterPro"/>
</dbReference>
<feature type="binding site" evidence="5">
    <location>
        <begin position="12"/>
        <end position="19"/>
    </location>
    <ligand>
        <name>ATP</name>
        <dbReference type="ChEBI" id="CHEBI:30616"/>
    </ligand>
</feature>
<organism evidence="7">
    <name type="scientific">Mycobacterium xenopi 4042</name>
    <dbReference type="NCBI Taxonomy" id="1299334"/>
    <lineage>
        <taxon>Bacteria</taxon>
        <taxon>Bacillati</taxon>
        <taxon>Actinomycetota</taxon>
        <taxon>Actinomycetes</taxon>
        <taxon>Mycobacteriales</taxon>
        <taxon>Mycobacteriaceae</taxon>
        <taxon>Mycobacterium</taxon>
    </lineage>
</organism>
<feature type="domain" description="UvrD-like helicase ATP-binding" evidence="6">
    <location>
        <begin position="1"/>
        <end position="226"/>
    </location>
</feature>
<evidence type="ECO:0000313" key="7">
    <source>
        <dbReference type="EMBL" id="EUA52280.1"/>
    </source>
</evidence>
<keyword evidence="4 5" id="KW-0067">ATP-binding</keyword>
<keyword evidence="1 5" id="KW-0547">Nucleotide-binding</keyword>
<keyword evidence="3 5" id="KW-0347">Helicase</keyword>
<evidence type="ECO:0000256" key="3">
    <source>
        <dbReference type="ARBA" id="ARBA00022806"/>
    </source>
</evidence>
<accession>X8CAF0</accession>
<dbReference type="Gene3D" id="3.40.50.300">
    <property type="entry name" value="P-loop containing nucleotide triphosphate hydrolases"/>
    <property type="match status" value="1"/>
</dbReference>
<dbReference type="AlphaFoldDB" id="X8CAF0"/>
<dbReference type="EMBL" id="JAOB01000033">
    <property type="protein sequence ID" value="EUA52280.1"/>
    <property type="molecule type" value="Genomic_DNA"/>
</dbReference>
<evidence type="ECO:0000256" key="1">
    <source>
        <dbReference type="ARBA" id="ARBA00022741"/>
    </source>
</evidence>
<evidence type="ECO:0000256" key="4">
    <source>
        <dbReference type="ARBA" id="ARBA00022840"/>
    </source>
</evidence>
<dbReference type="Pfam" id="PF00580">
    <property type="entry name" value="UvrD-helicase"/>
    <property type="match status" value="1"/>
</dbReference>
<name>X8CAF0_MYCXE</name>
<dbReference type="InterPro" id="IPR000212">
    <property type="entry name" value="DNA_helicase_UvrD/REP"/>
</dbReference>
<dbReference type="GO" id="GO:0016787">
    <property type="term" value="F:hydrolase activity"/>
    <property type="evidence" value="ECO:0007669"/>
    <property type="project" value="UniProtKB-UniRule"/>
</dbReference>
<evidence type="ECO:0000259" key="6">
    <source>
        <dbReference type="PROSITE" id="PS51198"/>
    </source>
</evidence>
<proteinExistence type="predicted"/>
<dbReference type="GO" id="GO:0005524">
    <property type="term" value="F:ATP binding"/>
    <property type="evidence" value="ECO:0007669"/>
    <property type="project" value="UniProtKB-UniRule"/>
</dbReference>
<dbReference type="PATRIC" id="fig|1299334.3.peg.3574"/>
<reference evidence="7" key="1">
    <citation type="submission" date="2014-01" db="EMBL/GenBank/DDBJ databases">
        <authorList>
            <person name="Brown-Elliot B."/>
            <person name="Wallace R."/>
            <person name="Lenaerts A."/>
            <person name="Ordway D."/>
            <person name="DeGroote M.A."/>
            <person name="Parker T."/>
            <person name="Sizemore C."/>
            <person name="Tallon L.J."/>
            <person name="Sadzewicz L.K."/>
            <person name="Sengamalay N."/>
            <person name="Fraser C.M."/>
            <person name="Hine E."/>
            <person name="Shefchek K.A."/>
            <person name="Das S.P."/>
            <person name="Tettelin H."/>
        </authorList>
    </citation>
    <scope>NUCLEOTIDE SEQUENCE [LARGE SCALE GENOMIC DNA]</scope>
    <source>
        <strain evidence="7">4042</strain>
    </source>
</reference>
<evidence type="ECO:0000256" key="2">
    <source>
        <dbReference type="ARBA" id="ARBA00022801"/>
    </source>
</evidence>
<keyword evidence="2 5" id="KW-0378">Hydrolase</keyword>
<sequence length="226" mass="25383">MSSPARRLLLIAGAGSGKTEVMARRVAWWLADGVPKDSIVAFTFTEKAAEEMQFRIRRYIDAITPEGGNATLGGMYVGTIHSYCFKLLKELNASEYHNYDIMDEIARYALVQRRFHNLLGLPAFQTAISPGRQYRASQTETTDRFLYAYDLLNEYNVLRVELPERPRPTELGAPRLSGAARQDFWSMSANRRPHGRSPGLPPGCTRICAADAFSTSQRVNLKQSDC</sequence>
<evidence type="ECO:0000256" key="5">
    <source>
        <dbReference type="PROSITE-ProRule" id="PRU00560"/>
    </source>
</evidence>
<dbReference type="GO" id="GO:0003678">
    <property type="term" value="F:DNA helicase activity"/>
    <property type="evidence" value="ECO:0007669"/>
    <property type="project" value="InterPro"/>
</dbReference>
<dbReference type="InterPro" id="IPR027417">
    <property type="entry name" value="P-loop_NTPase"/>
</dbReference>
<gene>
    <name evidence="7" type="ORF">I553_2466</name>
</gene>
<dbReference type="InterPro" id="IPR014016">
    <property type="entry name" value="UvrD-like_ATP-bd"/>
</dbReference>
<comment type="caution">
    <text evidence="7">The sequence shown here is derived from an EMBL/GenBank/DDBJ whole genome shotgun (WGS) entry which is preliminary data.</text>
</comment>
<dbReference type="PROSITE" id="PS51198">
    <property type="entry name" value="UVRD_HELICASE_ATP_BIND"/>
    <property type="match status" value="1"/>
</dbReference>